<evidence type="ECO:0000256" key="2">
    <source>
        <dbReference type="ARBA" id="ARBA00006275"/>
    </source>
</evidence>
<dbReference type="AlphaFoldDB" id="A0A7W2R570"/>
<comment type="subcellular location">
    <subcellularLocation>
        <location evidence="1">Cell outer membrane</location>
    </subcellularLocation>
</comment>
<keyword evidence="3" id="KW-0732">Signal</keyword>
<feature type="domain" description="RagB/SusD" evidence="6">
    <location>
        <begin position="282"/>
        <end position="564"/>
    </location>
</feature>
<dbReference type="Pfam" id="PF07980">
    <property type="entry name" value="SusD_RagB"/>
    <property type="match status" value="1"/>
</dbReference>
<evidence type="ECO:0000256" key="4">
    <source>
        <dbReference type="ARBA" id="ARBA00023136"/>
    </source>
</evidence>
<proteinExistence type="inferred from homology"/>
<dbReference type="Proteomes" id="UP000541857">
    <property type="component" value="Unassembled WGS sequence"/>
</dbReference>
<comment type="caution">
    <text evidence="8">The sequence shown here is derived from an EMBL/GenBank/DDBJ whole genome shotgun (WGS) entry which is preliminary data.</text>
</comment>
<evidence type="ECO:0000256" key="3">
    <source>
        <dbReference type="ARBA" id="ARBA00022729"/>
    </source>
</evidence>
<dbReference type="Gene3D" id="1.25.40.390">
    <property type="match status" value="1"/>
</dbReference>
<evidence type="ECO:0000256" key="1">
    <source>
        <dbReference type="ARBA" id="ARBA00004442"/>
    </source>
</evidence>
<dbReference type="InterPro" id="IPR011990">
    <property type="entry name" value="TPR-like_helical_dom_sf"/>
</dbReference>
<evidence type="ECO:0000259" key="6">
    <source>
        <dbReference type="Pfam" id="PF07980"/>
    </source>
</evidence>
<keyword evidence="9" id="KW-1185">Reference proteome</keyword>
<dbReference type="InterPro" id="IPR012944">
    <property type="entry name" value="SusD_RagB_dom"/>
</dbReference>
<comment type="similarity">
    <text evidence="2">Belongs to the SusD family.</text>
</comment>
<dbReference type="EMBL" id="JACGLT010000022">
    <property type="protein sequence ID" value="MBA6154631.1"/>
    <property type="molecule type" value="Genomic_DNA"/>
</dbReference>
<feature type="domain" description="SusD-like N-terminal" evidence="7">
    <location>
        <begin position="106"/>
        <end position="231"/>
    </location>
</feature>
<name>A0A7W2R570_9FLAO</name>
<accession>A0A7W2R570</accession>
<protein>
    <submittedName>
        <fullName evidence="8">RagB/SusD family nutrient uptake outer membrane protein</fullName>
    </submittedName>
</protein>
<gene>
    <name evidence="8" type="ORF">H3Z82_18065</name>
</gene>
<evidence type="ECO:0000259" key="7">
    <source>
        <dbReference type="Pfam" id="PF14322"/>
    </source>
</evidence>
<evidence type="ECO:0000256" key="5">
    <source>
        <dbReference type="ARBA" id="ARBA00023237"/>
    </source>
</evidence>
<organism evidence="8 9">
    <name type="scientific">Gelidibacter maritimus</name>
    <dbReference type="NCBI Taxonomy" id="2761487"/>
    <lineage>
        <taxon>Bacteria</taxon>
        <taxon>Pseudomonadati</taxon>
        <taxon>Bacteroidota</taxon>
        <taxon>Flavobacteriia</taxon>
        <taxon>Flavobacteriales</taxon>
        <taxon>Flavobacteriaceae</taxon>
        <taxon>Gelidibacter</taxon>
    </lineage>
</organism>
<reference evidence="8 9" key="1">
    <citation type="submission" date="2020-07" db="EMBL/GenBank/DDBJ databases">
        <title>Bacterium isolated from marine sediment.</title>
        <authorList>
            <person name="Shang D."/>
        </authorList>
    </citation>
    <scope>NUCLEOTIDE SEQUENCE [LARGE SCALE GENOMIC DNA]</scope>
    <source>
        <strain evidence="8 9">F6074</strain>
    </source>
</reference>
<sequence length="564" mass="64660">MVLIVVLGSAVSCTDVFDESQLNQAPEQDLDFDKVFTDYQQFRQYLDYSYYFMPGHLGRMWNSMVAELSDEAEGLGVNVCSSVFNNGAWSGDVIPGIGSNPAANANRELSDMWNDLFKGIRQVNNVIKNIDLVENFPSQKVYERSLGEAYFIRGFLYFELVKRWGGVPLFDRPLELGKDELDVPRNTYEESINFIVEDCNRAAQLLDLENLGGDTGRATKGAALALKSRTLLYAARPLNNPNQDVEKWKAAAAAAWDVINLNQYSLDPDYVNMFFRSDLGNEIIMNRPRPKINFEQGHSDNSNFLVRFIVPQGYDGWMGTAVTQNFVDLYEDSNGFPITNASSNYNPNDPYVNRDPRLKMTVLYNDRYWYSRNTQFYTGGLDYGNTLINPIGYSIAKFWPEAHQRYKGTSTYLNYIYFRYAEVLLNYAEAVNEAYGPDGAHSGAGLTARDATSQVRQRVNQVPIPLVLSSSKETMRERIHNERAIELSFEEQRWYDVLSWNKGVEIFGEENPIKGMKITKNPDDTFIYEPYVYETRVFRPHMNRYPIPNSEIYKSTELEQNPGW</sequence>
<dbReference type="GO" id="GO:0009279">
    <property type="term" value="C:cell outer membrane"/>
    <property type="evidence" value="ECO:0007669"/>
    <property type="project" value="UniProtKB-SubCell"/>
</dbReference>
<evidence type="ECO:0000313" key="9">
    <source>
        <dbReference type="Proteomes" id="UP000541857"/>
    </source>
</evidence>
<keyword evidence="5" id="KW-0998">Cell outer membrane</keyword>
<dbReference type="Pfam" id="PF14322">
    <property type="entry name" value="SusD-like_3"/>
    <property type="match status" value="1"/>
</dbReference>
<dbReference type="SUPFAM" id="SSF48452">
    <property type="entry name" value="TPR-like"/>
    <property type="match status" value="1"/>
</dbReference>
<dbReference type="InterPro" id="IPR033985">
    <property type="entry name" value="SusD-like_N"/>
</dbReference>
<evidence type="ECO:0000313" key="8">
    <source>
        <dbReference type="EMBL" id="MBA6154631.1"/>
    </source>
</evidence>
<keyword evidence="4" id="KW-0472">Membrane</keyword>